<comment type="caution">
    <text evidence="1">The sequence shown here is derived from an EMBL/GenBank/DDBJ whole genome shotgun (WGS) entry which is preliminary data.</text>
</comment>
<name>A0A4Y2VC57_ARAVE</name>
<reference evidence="1 2" key="1">
    <citation type="journal article" date="2019" name="Sci. Rep.">
        <title>Orb-weaving spider Araneus ventricosus genome elucidates the spidroin gene catalogue.</title>
        <authorList>
            <person name="Kono N."/>
            <person name="Nakamura H."/>
            <person name="Ohtoshi R."/>
            <person name="Moran D.A.P."/>
            <person name="Shinohara A."/>
            <person name="Yoshida Y."/>
            <person name="Fujiwara M."/>
            <person name="Mori M."/>
            <person name="Tomita M."/>
            <person name="Arakawa K."/>
        </authorList>
    </citation>
    <scope>NUCLEOTIDE SEQUENCE [LARGE SCALE GENOMIC DNA]</scope>
</reference>
<proteinExistence type="predicted"/>
<protein>
    <submittedName>
        <fullName evidence="1">Uncharacterized protein</fullName>
    </submittedName>
</protein>
<dbReference type="AlphaFoldDB" id="A0A4Y2VC57"/>
<organism evidence="1 2">
    <name type="scientific">Araneus ventricosus</name>
    <name type="common">Orbweaver spider</name>
    <name type="synonym">Epeira ventricosa</name>
    <dbReference type="NCBI Taxonomy" id="182803"/>
    <lineage>
        <taxon>Eukaryota</taxon>
        <taxon>Metazoa</taxon>
        <taxon>Ecdysozoa</taxon>
        <taxon>Arthropoda</taxon>
        <taxon>Chelicerata</taxon>
        <taxon>Arachnida</taxon>
        <taxon>Araneae</taxon>
        <taxon>Araneomorphae</taxon>
        <taxon>Entelegynae</taxon>
        <taxon>Araneoidea</taxon>
        <taxon>Araneidae</taxon>
        <taxon>Araneus</taxon>
    </lineage>
</organism>
<sequence length="89" mass="9940">MEELTIPVTQRFVTPRALGQVFQFKAVQNALKMKFVTTGQNVVEIPQMQKLPTEATHAHDCPPEMSAPFIATLTNQKPLHPKHSMLIGC</sequence>
<gene>
    <name evidence="1" type="ORF">AVEN_237933_1</name>
</gene>
<dbReference type="Proteomes" id="UP000499080">
    <property type="component" value="Unassembled WGS sequence"/>
</dbReference>
<keyword evidence="2" id="KW-1185">Reference proteome</keyword>
<evidence type="ECO:0000313" key="2">
    <source>
        <dbReference type="Proteomes" id="UP000499080"/>
    </source>
</evidence>
<accession>A0A4Y2VC57</accession>
<evidence type="ECO:0000313" key="1">
    <source>
        <dbReference type="EMBL" id="GBO21317.1"/>
    </source>
</evidence>
<dbReference type="EMBL" id="BGPR01044535">
    <property type="protein sequence ID" value="GBO21317.1"/>
    <property type="molecule type" value="Genomic_DNA"/>
</dbReference>